<dbReference type="GeneID" id="113146933"/>
<feature type="region of interest" description="Disordered" evidence="1">
    <location>
        <begin position="1"/>
        <end position="215"/>
    </location>
</feature>
<feature type="compositionally biased region" description="Polar residues" evidence="1">
    <location>
        <begin position="72"/>
        <end position="84"/>
    </location>
</feature>
<protein>
    <submittedName>
        <fullName evidence="3">Uncharacterized protein LOC113146933</fullName>
    </submittedName>
</protein>
<feature type="compositionally biased region" description="Basic and acidic residues" evidence="1">
    <location>
        <begin position="136"/>
        <end position="153"/>
    </location>
</feature>
<proteinExistence type="predicted"/>
<evidence type="ECO:0000313" key="3">
    <source>
        <dbReference type="RefSeq" id="XP_026191560.1"/>
    </source>
</evidence>
<evidence type="ECO:0000313" key="2">
    <source>
        <dbReference type="Proteomes" id="UP000515125"/>
    </source>
</evidence>
<gene>
    <name evidence="3" type="primary">LOC113146933</name>
</gene>
<feature type="compositionally biased region" description="Low complexity" evidence="1">
    <location>
        <begin position="85"/>
        <end position="99"/>
    </location>
</feature>
<dbReference type="RefSeq" id="XP_026191560.1">
    <property type="nucleotide sequence ID" value="XM_026335775.1"/>
</dbReference>
<feature type="compositionally biased region" description="Low complexity" evidence="1">
    <location>
        <begin position="53"/>
        <end position="71"/>
    </location>
</feature>
<name>A0A6P6RWN6_9EIME</name>
<keyword evidence="2" id="KW-1185">Reference proteome</keyword>
<reference evidence="3" key="1">
    <citation type="submission" date="2025-08" db="UniProtKB">
        <authorList>
            <consortium name="RefSeq"/>
        </authorList>
    </citation>
    <scope>IDENTIFICATION</scope>
</reference>
<dbReference type="Proteomes" id="UP000515125">
    <property type="component" value="Unplaced"/>
</dbReference>
<dbReference type="AlphaFoldDB" id="A0A6P6RWN6"/>
<evidence type="ECO:0000256" key="1">
    <source>
        <dbReference type="SAM" id="MobiDB-lite"/>
    </source>
</evidence>
<organism evidence="2 3">
    <name type="scientific">Cyclospora cayetanensis</name>
    <dbReference type="NCBI Taxonomy" id="88456"/>
    <lineage>
        <taxon>Eukaryota</taxon>
        <taxon>Sar</taxon>
        <taxon>Alveolata</taxon>
        <taxon>Apicomplexa</taxon>
        <taxon>Conoidasida</taxon>
        <taxon>Coccidia</taxon>
        <taxon>Eucoccidiorida</taxon>
        <taxon>Eimeriorina</taxon>
        <taxon>Eimeriidae</taxon>
        <taxon>Cyclospora</taxon>
    </lineage>
</organism>
<sequence length="232" mass="23645">MGSFLSSSRGSGSAGASPGSDTRQGTPRRATPRNSAASSRGALSPKTSQVDKSASTGGARAIGSSASSTGTQEKTATPTGGNPSRRTAPAAKPATAAAPKRTKTKPDKSAAAAPIKVAVETSLPKPTKSSSKKTPKKAEPKTPRQVKQEDDLKALPVQQRAEGQKKRSVLVTVAPSKSKITPKTENAKSPAPSSRGASKSQAATTASKKRKVLVAPEAAMMKGECTTPKRCD</sequence>
<feature type="compositionally biased region" description="Low complexity" evidence="1">
    <location>
        <begin position="197"/>
        <end position="206"/>
    </location>
</feature>
<accession>A0A6P6RWN6</accession>
<feature type="compositionally biased region" description="Low complexity" evidence="1">
    <location>
        <begin position="1"/>
        <end position="20"/>
    </location>
</feature>